<accession>A0ABQ9I5J2</accession>
<dbReference type="PROSITE" id="PS50157">
    <property type="entry name" value="ZINC_FINGER_C2H2_2"/>
    <property type="match status" value="1"/>
</dbReference>
<dbReference type="Gene3D" id="3.30.160.60">
    <property type="entry name" value="Classic Zinc Finger"/>
    <property type="match status" value="1"/>
</dbReference>
<gene>
    <name evidence="4" type="ORF">PR048_004467</name>
</gene>
<evidence type="ECO:0000256" key="2">
    <source>
        <dbReference type="SAM" id="MobiDB-lite"/>
    </source>
</evidence>
<feature type="domain" description="C2H2-type" evidence="3">
    <location>
        <begin position="1244"/>
        <end position="1274"/>
    </location>
</feature>
<evidence type="ECO:0000313" key="4">
    <source>
        <dbReference type="EMBL" id="KAJ8891911.1"/>
    </source>
</evidence>
<keyword evidence="1" id="KW-0862">Zinc</keyword>
<name>A0ABQ9I5J2_9NEOP</name>
<evidence type="ECO:0000313" key="5">
    <source>
        <dbReference type="Proteomes" id="UP001159363"/>
    </source>
</evidence>
<feature type="region of interest" description="Disordered" evidence="2">
    <location>
        <begin position="1596"/>
        <end position="1618"/>
    </location>
</feature>
<reference evidence="4 5" key="1">
    <citation type="submission" date="2023-02" db="EMBL/GenBank/DDBJ databases">
        <title>LHISI_Scaffold_Assembly.</title>
        <authorList>
            <person name="Stuart O.P."/>
            <person name="Cleave R."/>
            <person name="Magrath M.J.L."/>
            <person name="Mikheyev A.S."/>
        </authorList>
    </citation>
    <scope>NUCLEOTIDE SEQUENCE [LARGE SCALE GENOMIC DNA]</scope>
    <source>
        <strain evidence="4">Daus_M_001</strain>
        <tissue evidence="4">Leg muscle</tissue>
    </source>
</reference>
<proteinExistence type="predicted"/>
<keyword evidence="5" id="KW-1185">Reference proteome</keyword>
<dbReference type="SUPFAM" id="SSF57667">
    <property type="entry name" value="beta-beta-alpha zinc fingers"/>
    <property type="match status" value="1"/>
</dbReference>
<keyword evidence="1" id="KW-0479">Metal-binding</keyword>
<organism evidence="4 5">
    <name type="scientific">Dryococelus australis</name>
    <dbReference type="NCBI Taxonomy" id="614101"/>
    <lineage>
        <taxon>Eukaryota</taxon>
        <taxon>Metazoa</taxon>
        <taxon>Ecdysozoa</taxon>
        <taxon>Arthropoda</taxon>
        <taxon>Hexapoda</taxon>
        <taxon>Insecta</taxon>
        <taxon>Pterygota</taxon>
        <taxon>Neoptera</taxon>
        <taxon>Polyneoptera</taxon>
        <taxon>Phasmatodea</taxon>
        <taxon>Verophasmatodea</taxon>
        <taxon>Anareolatae</taxon>
        <taxon>Phasmatidae</taxon>
        <taxon>Eurycanthinae</taxon>
        <taxon>Dryococelus</taxon>
    </lineage>
</organism>
<dbReference type="InterPro" id="IPR036236">
    <property type="entry name" value="Znf_C2H2_sf"/>
</dbReference>
<protein>
    <recommendedName>
        <fullName evidence="3">C2H2-type domain-containing protein</fullName>
    </recommendedName>
</protein>
<sequence>MAGLQTLVIQPEGGDKVYLVPFVYTRFKLLKAERLARSPPTKANRFQPPAWSPDFCKWESMPLVGGFSRGYPVSPAPSFRRHSIFTSITLIGSQELDPYINVVDVRDVRYYIPAHCYARHVQAQMLRTQIRSDYIPAHCYARRVQAQMLRGPVLRTQIHSDYIPAHCYARRVQAQMLRGPVLRTQIHPDVSASILEPAQVELLVLFSQQLELFSQYSHGEKEPAPNDISEIDPNRIICWKTFPVDEGKLDNTGIISVFGNASMYLRKKMKMDLGDQIWLYGELVGTTASMDILGHGISVKVCKNETGNRDRTMESFEIGNMWSAKPPKGDIGANMTSTNTVPLSGYLLTVNMYTFTGSTVEEHSTRGPELIYHLVPHNSCSKTTNLNASMTMAWEILLNPFKYPTHAAYLITVSYNSGNQAHVYLYGMELVREISQAMDSLSSAAPWKCSVIADSHAEVRRCIVILQPHSLSNSQGYVLQQLRQNMLHELQVLWHCRDDRSTFWMVEQLSEELGNVLKRVAGRRLDARLLSRCCEEKGFWLKRDIQGDSSPFLLQPFHELSNGFWSRLTSPHPAIQFIPKMFYRVEIGALGGPVQSANIVNRFPLLQCPVATVQTPPESPSFIACRDKGLMYSCSSEISKSVFLCTQRSNGNQYSCCCMKLMSDVLRFLSVKIGGHPERTALALCPSTFHLRRTNATVELGLFTFHAIARLDRLLRWQPTITPLSKSDSLYLKVAAYFNCVSFTNTSYNTPEPSVTYLDDVAVRDILLEGHRRQREYIRGRGKWEIRPKTHRPAASSSTIPTCENQGVIRPWIEPGYALAGDEQSNSSATVGPWAVKFCCSENLHVISVAYALPTDNMGCCGVVVRLLASHRYEPGSISGQVTPGFLHVGIVPDRRVFSGICHFPRSFITSPLYPPRFTLIGFQVLDFKRHPTLFTQPTDSRQCADPLRLARLFPPSSCMQLFSAFESTKCVISKADSCSLTTCLITSKRKALNCRAVVPSATRMDVTSSCVLVYLWHANKGNRSSHFTAVCMSTVRFCACSGTGLYCCLPAYLLSRSHRPFAFYLGFDGIWSGVVESSNLRIQPSDLLPVYHMPGRIATCSARLLFWTPDQGRGLLWAGVGRGVVEVKCRPPCTCVAELCRDGRVWGKVNRESCACMLVPAIASGCISHLGSAMPHSTTHDQSSCLLPINSLPYSRYLVLATSRTEAMMPLLCCFCGKAFATLCSVYRHEITTCKINSSTVTFDCKFCQKQFSRSDNLKRHYKICNIYSMQTAPLPEAIPQTAPHPETTPHISPQLAAHIAPHLPTNPAPHSETTPQTTLQLAPQSSPTAQHLIFPAPHTVFPQKSRYVNSGMKSNSISDTPASVKSSSSNLRYNILVIAFAGRLTDAWIVNDRINHDAYFEFFSDGCHNIVSPIICQQHNWQHHTTNDVHLLAVCNLYNSFLQHLQLFATLNIRDAKNFQTSLGTKASRVDDLLQAWFAGEGLGGEKRDLACIHTARQNASQSCAVRIYFTAHWDLVVYRKTSVLPYAWLRTCSDAIKNTQPFYNPVYFPACVAVHAPAAGARKAPAYLELFSTFEARSAGAIRTTLSLASVGSEPKARQQSPGFRAATRRYPSSPGMTRSAILEWSGAGAQGGGNRSHRQAASSSTIPTRENPEVNPPGIEPVSPWWEASALATAPPLQQSYAQACNVLVALRVPMGHSAGIEGDARSRLGGLVTPARWISDSEPE</sequence>
<dbReference type="Proteomes" id="UP001159363">
    <property type="component" value="Chromosome 2"/>
</dbReference>
<feature type="compositionally biased region" description="Polar residues" evidence="2">
    <location>
        <begin position="1643"/>
        <end position="1652"/>
    </location>
</feature>
<dbReference type="EMBL" id="JARBHB010000002">
    <property type="protein sequence ID" value="KAJ8891911.1"/>
    <property type="molecule type" value="Genomic_DNA"/>
</dbReference>
<feature type="region of interest" description="Disordered" evidence="2">
    <location>
        <begin position="1630"/>
        <end position="1660"/>
    </location>
</feature>
<keyword evidence="1" id="KW-0863">Zinc-finger</keyword>
<evidence type="ECO:0000256" key="1">
    <source>
        <dbReference type="PROSITE-ProRule" id="PRU00042"/>
    </source>
</evidence>
<dbReference type="InterPro" id="IPR013087">
    <property type="entry name" value="Znf_C2H2_type"/>
</dbReference>
<comment type="caution">
    <text evidence="4">The sequence shown here is derived from an EMBL/GenBank/DDBJ whole genome shotgun (WGS) entry which is preliminary data.</text>
</comment>
<evidence type="ECO:0000259" key="3">
    <source>
        <dbReference type="PROSITE" id="PS50157"/>
    </source>
</evidence>